<sequence length="128" mass="14399">MFYQIGTTISMKYLQTDEWAAQCRHIPPSVERRRQRQREEVLLGLVLVDDAGRGAVDARSWQIANLLQKVVAVGELGGGLRGGQRQGQRGSIERSQWQGRCHRGQRQRLLVESSCTAARSRSRSHTGT</sequence>
<feature type="region of interest" description="Disordered" evidence="1">
    <location>
        <begin position="79"/>
        <end position="105"/>
    </location>
</feature>
<feature type="compositionally biased region" description="Low complexity" evidence="1">
    <location>
        <begin position="86"/>
        <end position="96"/>
    </location>
</feature>
<name>H5V8G5_DROME</name>
<evidence type="ECO:0000313" key="2">
    <source>
        <dbReference type="EMBL" id="AFC35451.1"/>
    </source>
</evidence>
<protein>
    <submittedName>
        <fullName evidence="2">MIP33670p1</fullName>
    </submittedName>
</protein>
<organism evidence="2">
    <name type="scientific">Drosophila melanogaster</name>
    <name type="common">Fruit fly</name>
    <dbReference type="NCBI Taxonomy" id="7227"/>
    <lineage>
        <taxon>Eukaryota</taxon>
        <taxon>Metazoa</taxon>
        <taxon>Ecdysozoa</taxon>
        <taxon>Arthropoda</taxon>
        <taxon>Hexapoda</taxon>
        <taxon>Insecta</taxon>
        <taxon>Pterygota</taxon>
        <taxon>Neoptera</taxon>
        <taxon>Endopterygota</taxon>
        <taxon>Diptera</taxon>
        <taxon>Brachycera</taxon>
        <taxon>Muscomorpha</taxon>
        <taxon>Ephydroidea</taxon>
        <taxon>Drosophilidae</taxon>
        <taxon>Drosophila</taxon>
        <taxon>Sophophora</taxon>
    </lineage>
</organism>
<proteinExistence type="evidence at transcript level"/>
<evidence type="ECO:0000256" key="1">
    <source>
        <dbReference type="SAM" id="MobiDB-lite"/>
    </source>
</evidence>
<reference evidence="2" key="1">
    <citation type="submission" date="2012-02" db="EMBL/GenBank/DDBJ databases">
        <authorList>
            <person name="Carlson J."/>
            <person name="Booth B."/>
            <person name="Frise E."/>
            <person name="Sandler J."/>
            <person name="Wan K."/>
            <person name="Yu C."/>
            <person name="Celniker S."/>
        </authorList>
    </citation>
    <scope>NUCLEOTIDE SEQUENCE</scope>
</reference>
<gene>
    <name evidence="2" type="primary">srpk79D-RF</name>
</gene>
<dbReference type="EMBL" id="BT133266">
    <property type="protein sequence ID" value="AFC35451.1"/>
    <property type="molecule type" value="mRNA"/>
</dbReference>
<dbReference type="AlphaFoldDB" id="H5V8G5"/>
<accession>H5V8G5</accession>